<dbReference type="CDD" id="cd00560">
    <property type="entry name" value="PanC"/>
    <property type="match status" value="1"/>
</dbReference>
<dbReference type="PANTHER" id="PTHR21299:SF1">
    <property type="entry name" value="PANTOATE--BETA-ALANINE LIGASE"/>
    <property type="match status" value="1"/>
</dbReference>
<feature type="binding site" evidence="8">
    <location>
        <begin position="27"/>
        <end position="34"/>
    </location>
    <ligand>
        <name>ATP</name>
        <dbReference type="ChEBI" id="CHEBI:30616"/>
    </ligand>
</feature>
<feature type="active site" description="Proton donor" evidence="8">
    <location>
        <position position="34"/>
    </location>
</feature>
<name>A0A831S0Z2_9GAMM</name>
<protein>
    <recommendedName>
        <fullName evidence="8">Pantothenate synthetase</fullName>
        <shortName evidence="8">PS</shortName>
        <ecNumber evidence="8">6.3.2.1</ecNumber>
    </recommendedName>
    <alternativeName>
        <fullName evidence="8">Pantoate--beta-alanine ligase</fullName>
    </alternativeName>
    <alternativeName>
        <fullName evidence="8">Pantoate-activating enzyme</fullName>
    </alternativeName>
</protein>
<dbReference type="NCBIfam" id="TIGR00018">
    <property type="entry name" value="panC"/>
    <property type="match status" value="1"/>
</dbReference>
<dbReference type="Gene3D" id="3.40.50.620">
    <property type="entry name" value="HUPs"/>
    <property type="match status" value="1"/>
</dbReference>
<comment type="subunit">
    <text evidence="8">Homodimer.</text>
</comment>
<dbReference type="EC" id="6.3.2.1" evidence="8"/>
<accession>A0A831S0Z2</accession>
<dbReference type="InterPro" id="IPR004821">
    <property type="entry name" value="Cyt_trans-like"/>
</dbReference>
<keyword evidence="5 8" id="KW-0547">Nucleotide-binding</keyword>
<proteinExistence type="inferred from homology"/>
<comment type="function">
    <text evidence="8">Catalyzes the condensation of pantoate with beta-alanine in an ATP-dependent reaction via a pantoyl-adenylate intermediate.</text>
</comment>
<dbReference type="UniPathway" id="UPA00028">
    <property type="reaction ID" value="UER00005"/>
</dbReference>
<feature type="binding site" evidence="8">
    <location>
        <position position="58"/>
    </location>
    <ligand>
        <name>(R)-pantoate</name>
        <dbReference type="ChEBI" id="CHEBI:15980"/>
    </ligand>
</feature>
<dbReference type="GO" id="GO:0005829">
    <property type="term" value="C:cytosol"/>
    <property type="evidence" value="ECO:0007669"/>
    <property type="project" value="TreeGrafter"/>
</dbReference>
<evidence type="ECO:0000313" key="10">
    <source>
        <dbReference type="EMBL" id="HEC07828.1"/>
    </source>
</evidence>
<dbReference type="FunFam" id="3.40.50.620:FF:000013">
    <property type="entry name" value="Pantothenate synthetase"/>
    <property type="match status" value="1"/>
</dbReference>
<dbReference type="Gene3D" id="3.30.1300.10">
    <property type="entry name" value="Pantoate-beta-alanine ligase, C-terminal domain"/>
    <property type="match status" value="1"/>
</dbReference>
<keyword evidence="9" id="KW-0175">Coiled coil</keyword>
<dbReference type="InterPro" id="IPR003721">
    <property type="entry name" value="Pantoate_ligase"/>
</dbReference>
<dbReference type="InterPro" id="IPR042176">
    <property type="entry name" value="Pantoate_ligase_C"/>
</dbReference>
<dbReference type="NCBIfam" id="TIGR00125">
    <property type="entry name" value="cyt_tran_rel"/>
    <property type="match status" value="1"/>
</dbReference>
<feature type="coiled-coil region" evidence="9">
    <location>
        <begin position="205"/>
        <end position="232"/>
    </location>
</feature>
<dbReference type="Proteomes" id="UP000886339">
    <property type="component" value="Unassembled WGS sequence"/>
</dbReference>
<dbReference type="AlphaFoldDB" id="A0A831S0Z2"/>
<feature type="binding site" evidence="8">
    <location>
        <begin position="183"/>
        <end position="186"/>
    </location>
    <ligand>
        <name>ATP</name>
        <dbReference type="ChEBI" id="CHEBI:30616"/>
    </ligand>
</feature>
<evidence type="ECO:0000256" key="3">
    <source>
        <dbReference type="ARBA" id="ARBA00022598"/>
    </source>
</evidence>
<evidence type="ECO:0000256" key="7">
    <source>
        <dbReference type="ARBA" id="ARBA00048258"/>
    </source>
</evidence>
<keyword evidence="3 8" id="KW-0436">Ligase</keyword>
<comment type="pathway">
    <text evidence="1 8">Cofactor biosynthesis; (R)-pantothenate biosynthesis; (R)-pantothenate from (R)-pantoate and beta-alanine: step 1/1.</text>
</comment>
<evidence type="ECO:0000256" key="9">
    <source>
        <dbReference type="SAM" id="Coils"/>
    </source>
</evidence>
<evidence type="ECO:0000256" key="5">
    <source>
        <dbReference type="ARBA" id="ARBA00022741"/>
    </source>
</evidence>
<feature type="binding site" evidence="8">
    <location>
        <position position="58"/>
    </location>
    <ligand>
        <name>beta-alanine</name>
        <dbReference type="ChEBI" id="CHEBI:57966"/>
    </ligand>
</feature>
<dbReference type="GO" id="GO:0015940">
    <property type="term" value="P:pantothenate biosynthetic process"/>
    <property type="evidence" value="ECO:0007669"/>
    <property type="project" value="UniProtKB-UniRule"/>
</dbReference>
<keyword evidence="6 8" id="KW-0067">ATP-binding</keyword>
<reference evidence="10" key="1">
    <citation type="journal article" date="2020" name="mSystems">
        <title>Genome- and Community-Level Interaction Insights into Carbon Utilization and Element Cycling Functions of Hydrothermarchaeota in Hydrothermal Sediment.</title>
        <authorList>
            <person name="Zhou Z."/>
            <person name="Liu Y."/>
            <person name="Xu W."/>
            <person name="Pan J."/>
            <person name="Luo Z.H."/>
            <person name="Li M."/>
        </authorList>
    </citation>
    <scope>NUCLEOTIDE SEQUENCE [LARGE SCALE GENOMIC DNA]</scope>
    <source>
        <strain evidence="10">HyVt-458</strain>
    </source>
</reference>
<dbReference type="HAMAP" id="MF_00158">
    <property type="entry name" value="PanC"/>
    <property type="match status" value="1"/>
</dbReference>
<dbReference type="EMBL" id="DRLF01000458">
    <property type="protein sequence ID" value="HEC07828.1"/>
    <property type="molecule type" value="Genomic_DNA"/>
</dbReference>
<evidence type="ECO:0000256" key="8">
    <source>
        <dbReference type="HAMAP-Rule" id="MF_00158"/>
    </source>
</evidence>
<comment type="similarity">
    <text evidence="2 8">Belongs to the pantothenate synthetase family.</text>
</comment>
<comment type="caution">
    <text evidence="10">The sequence shown here is derived from an EMBL/GenBank/DDBJ whole genome shotgun (WGS) entry which is preliminary data.</text>
</comment>
<gene>
    <name evidence="8" type="primary">panC</name>
    <name evidence="10" type="ORF">ENJ12_13310</name>
</gene>
<dbReference type="Pfam" id="PF02569">
    <property type="entry name" value="Pantoate_ligase"/>
    <property type="match status" value="1"/>
</dbReference>
<evidence type="ECO:0000256" key="4">
    <source>
        <dbReference type="ARBA" id="ARBA00022655"/>
    </source>
</evidence>
<sequence>MKQVTSVAQLREAVAGLRGRTALVPTMGNLHEGHLTLVRRAREIADHVVVSIFVNPLQFDREQDLQAYPRTEEQDLDLLRSEGVELTFTPSTEAIYPHSMDVHTRVEVPGLSDIFCGESRPGHFVGVATIVCKLFNMVQPQAAVFGRKDFQQLLIIRRMVEDLAMPIEIAGVDTVREADGLAMSSRNNYLDPQQRKMAPALYHALQQTAEALRQGERHYAELEENATRLIAAAGMTPDYFSIRRASDLGTPAKSETGFVILGAAFLGMARLIDNLEVNL</sequence>
<dbReference type="GO" id="GO:0004592">
    <property type="term" value="F:pantoate-beta-alanine ligase activity"/>
    <property type="evidence" value="ECO:0007669"/>
    <property type="project" value="UniProtKB-UniRule"/>
</dbReference>
<feature type="binding site" evidence="8">
    <location>
        <begin position="146"/>
        <end position="149"/>
    </location>
    <ligand>
        <name>ATP</name>
        <dbReference type="ChEBI" id="CHEBI:30616"/>
    </ligand>
</feature>
<comment type="miscellaneous">
    <text evidence="8">The reaction proceeds by a bi uni uni bi ping pong mechanism.</text>
</comment>
<evidence type="ECO:0000256" key="1">
    <source>
        <dbReference type="ARBA" id="ARBA00004990"/>
    </source>
</evidence>
<organism evidence="10">
    <name type="scientific">Thiolapillus brandeum</name>
    <dbReference type="NCBI Taxonomy" id="1076588"/>
    <lineage>
        <taxon>Bacteria</taxon>
        <taxon>Pseudomonadati</taxon>
        <taxon>Pseudomonadota</taxon>
        <taxon>Gammaproteobacteria</taxon>
        <taxon>Chromatiales</taxon>
        <taxon>Sedimenticolaceae</taxon>
        <taxon>Thiolapillus</taxon>
    </lineage>
</organism>
<dbReference type="GO" id="GO:0005524">
    <property type="term" value="F:ATP binding"/>
    <property type="evidence" value="ECO:0007669"/>
    <property type="project" value="UniProtKB-KW"/>
</dbReference>
<comment type="subcellular location">
    <subcellularLocation>
        <location evidence="8">Cytoplasm</location>
    </subcellularLocation>
</comment>
<dbReference type="SUPFAM" id="SSF52374">
    <property type="entry name" value="Nucleotidylyl transferase"/>
    <property type="match status" value="1"/>
</dbReference>
<feature type="binding site" evidence="8">
    <location>
        <position position="175"/>
    </location>
    <ligand>
        <name>ATP</name>
        <dbReference type="ChEBI" id="CHEBI:30616"/>
    </ligand>
</feature>
<dbReference type="InterPro" id="IPR014729">
    <property type="entry name" value="Rossmann-like_a/b/a_fold"/>
</dbReference>
<dbReference type="PANTHER" id="PTHR21299">
    <property type="entry name" value="CYTIDYLATE KINASE/PANTOATE-BETA-ALANINE LIGASE"/>
    <property type="match status" value="1"/>
</dbReference>
<comment type="catalytic activity">
    <reaction evidence="7 8">
        <text>(R)-pantoate + beta-alanine + ATP = (R)-pantothenate + AMP + diphosphate + H(+)</text>
        <dbReference type="Rhea" id="RHEA:10912"/>
        <dbReference type="ChEBI" id="CHEBI:15378"/>
        <dbReference type="ChEBI" id="CHEBI:15980"/>
        <dbReference type="ChEBI" id="CHEBI:29032"/>
        <dbReference type="ChEBI" id="CHEBI:30616"/>
        <dbReference type="ChEBI" id="CHEBI:33019"/>
        <dbReference type="ChEBI" id="CHEBI:57966"/>
        <dbReference type="ChEBI" id="CHEBI:456215"/>
        <dbReference type="EC" id="6.3.2.1"/>
    </reaction>
</comment>
<keyword evidence="8" id="KW-0963">Cytoplasm</keyword>
<evidence type="ECO:0000256" key="6">
    <source>
        <dbReference type="ARBA" id="ARBA00022840"/>
    </source>
</evidence>
<keyword evidence="4 8" id="KW-0566">Pantothenate biosynthesis</keyword>
<evidence type="ECO:0000256" key="2">
    <source>
        <dbReference type="ARBA" id="ARBA00009256"/>
    </source>
</evidence>
<feature type="binding site" evidence="8">
    <location>
        <position position="152"/>
    </location>
    <ligand>
        <name>(R)-pantoate</name>
        <dbReference type="ChEBI" id="CHEBI:15980"/>
    </ligand>
</feature>